<dbReference type="EMBL" id="JYDJ01000276">
    <property type="protein sequence ID" value="KRX38240.1"/>
    <property type="molecule type" value="Genomic_DNA"/>
</dbReference>
<evidence type="ECO:0000313" key="1">
    <source>
        <dbReference type="EMBL" id="KRX38240.1"/>
    </source>
</evidence>
<proteinExistence type="predicted"/>
<gene>
    <name evidence="1" type="ORF">T05_12035</name>
</gene>
<organism evidence="1 2">
    <name type="scientific">Trichinella murrelli</name>
    <dbReference type="NCBI Taxonomy" id="144512"/>
    <lineage>
        <taxon>Eukaryota</taxon>
        <taxon>Metazoa</taxon>
        <taxon>Ecdysozoa</taxon>
        <taxon>Nematoda</taxon>
        <taxon>Enoplea</taxon>
        <taxon>Dorylaimia</taxon>
        <taxon>Trichinellida</taxon>
        <taxon>Trichinellidae</taxon>
        <taxon>Trichinella</taxon>
    </lineage>
</organism>
<reference evidence="1 2" key="1">
    <citation type="submission" date="2015-01" db="EMBL/GenBank/DDBJ databases">
        <title>Evolution of Trichinella species and genotypes.</title>
        <authorList>
            <person name="Korhonen P.K."/>
            <person name="Edoardo P."/>
            <person name="Giuseppe L.R."/>
            <person name="Gasser R.B."/>
        </authorList>
    </citation>
    <scope>NUCLEOTIDE SEQUENCE [LARGE SCALE GENOMIC DNA]</scope>
    <source>
        <strain evidence="1">ISS417</strain>
    </source>
</reference>
<keyword evidence="2" id="KW-1185">Reference proteome</keyword>
<sequence length="94" mass="10854">MASSILHTGHDSGYQRKDILKTQHFLTSVGVPLFVQQQTFLSPLGVVLMMVTRKCRRPLHKSASWQYFAEEIFIFSGLKLLSLVKHTSYYCELY</sequence>
<name>A0A0V0TH79_9BILA</name>
<accession>A0A0V0TH79</accession>
<dbReference type="Proteomes" id="UP000055048">
    <property type="component" value="Unassembled WGS sequence"/>
</dbReference>
<protein>
    <submittedName>
        <fullName evidence="1">Uncharacterized protein</fullName>
    </submittedName>
</protein>
<evidence type="ECO:0000313" key="2">
    <source>
        <dbReference type="Proteomes" id="UP000055048"/>
    </source>
</evidence>
<dbReference type="AlphaFoldDB" id="A0A0V0TH79"/>
<comment type="caution">
    <text evidence="1">The sequence shown here is derived from an EMBL/GenBank/DDBJ whole genome shotgun (WGS) entry which is preliminary data.</text>
</comment>